<feature type="transmembrane region" description="Helical" evidence="2">
    <location>
        <begin position="160"/>
        <end position="193"/>
    </location>
</feature>
<comment type="caution">
    <text evidence="3">The sequence shown here is derived from an EMBL/GenBank/DDBJ whole genome shotgun (WGS) entry which is preliminary data.</text>
</comment>
<dbReference type="AlphaFoldDB" id="A0A0R3E5W8"/>
<proteinExistence type="predicted"/>
<accession>A0A0R3E5W8</accession>
<keyword evidence="4" id="KW-1185">Reference proteome</keyword>
<evidence type="ECO:0008006" key="5">
    <source>
        <dbReference type="Google" id="ProtNLM"/>
    </source>
</evidence>
<keyword evidence="2" id="KW-0472">Membrane</keyword>
<evidence type="ECO:0000256" key="2">
    <source>
        <dbReference type="SAM" id="Phobius"/>
    </source>
</evidence>
<keyword evidence="2" id="KW-1133">Transmembrane helix</keyword>
<sequence length="476" mass="50783">MDHAVRFSRRAGARRSGRVGAMNSGGARSIAATGRPHATGAPGANWLTRLIVITAMLVAAATAIYLGMDETFGWDARVNCAAVDAYIAGLDPYFIKNLKDTKYSYPYLPVTLDAFRPLCAGGVLVAHYKAIYVVLAILCAVALPGFGGSRRSLRDSALRVIFVLGGFVGLEWILATGNFAILSGLLTSVALALLLRPARCKGQGNKSLPLQFAGAALLGLLTSFKLVYCPILAALYLLPLRRSRKLLLIAVAAGAFALPVLISAVFYANLFPSWLSAISGQIPGQHSPGNDVNPSLLFLALTLADHLGLVGSKLVVALLYGFAAVALVIAPFALTVWRMVAARRPADARSALKWFDRWLIEHPVAAMRLVVLAMYALYLCAPRLKEYAFFDVALYAAILVVDLPTVGLAVVLTIAVGLPALASITGYVFIDGFDQLGIALVCFWIMLQAQSQSQAPEQVVRAAGIEPAQRLRAEGF</sequence>
<reference evidence="3 4" key="1">
    <citation type="submission" date="2015-09" db="EMBL/GenBank/DDBJ databases">
        <title>Draft Genome Sequence of Bradyrhizobium manausense Strain BR 3351T, a Novel Symbiotic Nitrogen-Fixing Alphaproteobacterium Isolated from Brazilian Amazon Rain Forest.</title>
        <authorList>
            <person name="De Araujo J.L."/>
            <person name="Zilli J.E."/>
        </authorList>
    </citation>
    <scope>NUCLEOTIDE SEQUENCE [LARGE SCALE GENOMIC DNA]</scope>
    <source>
        <strain evidence="3 4">BR3351</strain>
    </source>
</reference>
<evidence type="ECO:0000256" key="1">
    <source>
        <dbReference type="SAM" id="MobiDB-lite"/>
    </source>
</evidence>
<feature type="transmembrane region" description="Helical" evidence="2">
    <location>
        <begin position="46"/>
        <end position="68"/>
    </location>
</feature>
<evidence type="ECO:0000313" key="3">
    <source>
        <dbReference type="EMBL" id="KRQ17523.1"/>
    </source>
</evidence>
<dbReference type="EMBL" id="LJYG01000006">
    <property type="protein sequence ID" value="KRQ17523.1"/>
    <property type="molecule type" value="Genomic_DNA"/>
</dbReference>
<feature type="transmembrane region" description="Helical" evidence="2">
    <location>
        <begin position="213"/>
        <end position="239"/>
    </location>
</feature>
<evidence type="ECO:0000313" key="4">
    <source>
        <dbReference type="Proteomes" id="UP000051936"/>
    </source>
</evidence>
<feature type="transmembrane region" description="Helical" evidence="2">
    <location>
        <begin position="317"/>
        <end position="340"/>
    </location>
</feature>
<gene>
    <name evidence="3" type="ORF">AOQ71_01660</name>
</gene>
<dbReference type="Proteomes" id="UP000051936">
    <property type="component" value="Unassembled WGS sequence"/>
</dbReference>
<feature type="transmembrane region" description="Helical" evidence="2">
    <location>
        <begin position="424"/>
        <end position="447"/>
    </location>
</feature>
<feature type="transmembrane region" description="Helical" evidence="2">
    <location>
        <begin position="246"/>
        <end position="272"/>
    </location>
</feature>
<keyword evidence="2" id="KW-0812">Transmembrane</keyword>
<feature type="transmembrane region" description="Helical" evidence="2">
    <location>
        <begin position="392"/>
        <end position="418"/>
    </location>
</feature>
<feature type="compositionally biased region" description="Basic residues" evidence="1">
    <location>
        <begin position="1"/>
        <end position="17"/>
    </location>
</feature>
<organism evidence="3 4">
    <name type="scientific">Bradyrhizobium manausense</name>
    <dbReference type="NCBI Taxonomy" id="989370"/>
    <lineage>
        <taxon>Bacteria</taxon>
        <taxon>Pseudomonadati</taxon>
        <taxon>Pseudomonadota</taxon>
        <taxon>Alphaproteobacteria</taxon>
        <taxon>Hyphomicrobiales</taxon>
        <taxon>Nitrobacteraceae</taxon>
        <taxon>Bradyrhizobium</taxon>
    </lineage>
</organism>
<feature type="transmembrane region" description="Helical" evidence="2">
    <location>
        <begin position="360"/>
        <end position="380"/>
    </location>
</feature>
<protein>
    <recommendedName>
        <fullName evidence="5">DUF2029 domain-containing protein</fullName>
    </recommendedName>
</protein>
<feature type="transmembrane region" description="Helical" evidence="2">
    <location>
        <begin position="130"/>
        <end position="148"/>
    </location>
</feature>
<feature type="region of interest" description="Disordered" evidence="1">
    <location>
        <begin position="1"/>
        <end position="25"/>
    </location>
</feature>
<name>A0A0R3E5W8_9BRAD</name>